<sequence length="301" mass="33518">MEPTLLILAAGMASRYGSMKQIQSFGPGGETIMDYSIYDAIRAGFKKVVFIIRKEFADDFKAIVEPPLKGKIAIDYVYQDLKSFTDGYQVPADRTKPWGTAHAVLCAKDAINEPFAVINADDFYGRDAFEKAYTFLTKNVNGNTYSIIGYELLKTLSDNGTVNRGVCRANASGDLVAIAERINIAKKDGKILVDDNQEPKELPMDSQVSMNFWCFDQSIFPYSEKLFNEFLSDNGNLTNPKSEFFIPIVADKFINANKGSIKVIPTSAQWFGVTYKEDAPEVKANLEQLVAAGEYPAKLWK</sequence>
<dbReference type="Pfam" id="PF00483">
    <property type="entry name" value="NTP_transferase"/>
    <property type="match status" value="1"/>
</dbReference>
<dbReference type="InterPro" id="IPR029044">
    <property type="entry name" value="Nucleotide-diphossugar_trans"/>
</dbReference>
<evidence type="ECO:0000313" key="3">
    <source>
        <dbReference type="Proteomes" id="UP000192610"/>
    </source>
</evidence>
<name>A0A1V9EAX6_9BACT</name>
<dbReference type="AlphaFoldDB" id="A0A1V9EAX6"/>
<dbReference type="RefSeq" id="WP_081203506.1">
    <property type="nucleotide sequence ID" value="NZ_FOCZ01000005.1"/>
</dbReference>
<feature type="domain" description="Nucleotidyl transferase" evidence="1">
    <location>
        <begin position="23"/>
        <end position="151"/>
    </location>
</feature>
<protein>
    <submittedName>
        <fullName evidence="2">Nucleotidyltransferase</fullName>
    </submittedName>
</protein>
<reference evidence="3" key="1">
    <citation type="submission" date="2016-04" db="EMBL/GenBank/DDBJ databases">
        <authorList>
            <person name="Chen L."/>
            <person name="Zhuang W."/>
            <person name="Wang G."/>
        </authorList>
    </citation>
    <scope>NUCLEOTIDE SEQUENCE [LARGE SCALE GENOMIC DNA]</scope>
    <source>
        <strain evidence="3">17621</strain>
    </source>
</reference>
<dbReference type="OrthoDB" id="9779926at2"/>
<dbReference type="GO" id="GO:0016740">
    <property type="term" value="F:transferase activity"/>
    <property type="evidence" value="ECO:0007669"/>
    <property type="project" value="UniProtKB-KW"/>
</dbReference>
<gene>
    <name evidence="2" type="ORF">A4H97_13200</name>
</gene>
<accession>A0A1V9EAX6</accession>
<proteinExistence type="predicted"/>
<dbReference type="SUPFAM" id="SSF53448">
    <property type="entry name" value="Nucleotide-diphospho-sugar transferases"/>
    <property type="match status" value="1"/>
</dbReference>
<organism evidence="2 3">
    <name type="scientific">Niastella yeongjuensis</name>
    <dbReference type="NCBI Taxonomy" id="354355"/>
    <lineage>
        <taxon>Bacteria</taxon>
        <taxon>Pseudomonadati</taxon>
        <taxon>Bacteroidota</taxon>
        <taxon>Chitinophagia</taxon>
        <taxon>Chitinophagales</taxon>
        <taxon>Chitinophagaceae</taxon>
        <taxon>Niastella</taxon>
    </lineage>
</organism>
<evidence type="ECO:0000259" key="1">
    <source>
        <dbReference type="Pfam" id="PF00483"/>
    </source>
</evidence>
<dbReference type="Proteomes" id="UP000192610">
    <property type="component" value="Unassembled WGS sequence"/>
</dbReference>
<keyword evidence="2" id="KW-0808">Transferase</keyword>
<dbReference type="Gene3D" id="3.90.550.10">
    <property type="entry name" value="Spore Coat Polysaccharide Biosynthesis Protein SpsA, Chain A"/>
    <property type="match status" value="1"/>
</dbReference>
<keyword evidence="3" id="KW-1185">Reference proteome</keyword>
<comment type="caution">
    <text evidence="2">The sequence shown here is derived from an EMBL/GenBank/DDBJ whole genome shotgun (WGS) entry which is preliminary data.</text>
</comment>
<evidence type="ECO:0000313" key="2">
    <source>
        <dbReference type="EMBL" id="OQP43095.1"/>
    </source>
</evidence>
<dbReference type="EMBL" id="LVXG01000056">
    <property type="protein sequence ID" value="OQP43095.1"/>
    <property type="molecule type" value="Genomic_DNA"/>
</dbReference>
<dbReference type="InterPro" id="IPR005835">
    <property type="entry name" value="NTP_transferase_dom"/>
</dbReference>
<dbReference type="STRING" id="354355.SAMN05660816_03311"/>